<reference evidence="8 9" key="1">
    <citation type="submission" date="2019-03" db="EMBL/GenBank/DDBJ databases">
        <title>Single cell metagenomics reveals metabolic interactions within the superorganism composed of flagellate Streblomastix strix and complex community of Bacteroidetes bacteria on its surface.</title>
        <authorList>
            <person name="Treitli S.C."/>
            <person name="Kolisko M."/>
            <person name="Husnik F."/>
            <person name="Keeling P."/>
            <person name="Hampl V."/>
        </authorList>
    </citation>
    <scope>NUCLEOTIDE SEQUENCE [LARGE SCALE GENOMIC DNA]</scope>
    <source>
        <strain evidence="8">ST1C</strain>
    </source>
</reference>
<feature type="region of interest" description="Disordered" evidence="6">
    <location>
        <begin position="608"/>
        <end position="649"/>
    </location>
</feature>
<evidence type="ECO:0000256" key="5">
    <source>
        <dbReference type="ARBA" id="ARBA00023242"/>
    </source>
</evidence>
<gene>
    <name evidence="8" type="ORF">EZS28_006484</name>
</gene>
<evidence type="ECO:0000256" key="6">
    <source>
        <dbReference type="SAM" id="MobiDB-lite"/>
    </source>
</evidence>
<protein>
    <submittedName>
        <fullName evidence="8">Uncharacterized protein</fullName>
    </submittedName>
</protein>
<feature type="transmembrane region" description="Helical" evidence="7">
    <location>
        <begin position="6"/>
        <end position="27"/>
    </location>
</feature>
<feature type="region of interest" description="Disordered" evidence="6">
    <location>
        <begin position="573"/>
        <end position="596"/>
    </location>
</feature>
<comment type="similarity">
    <text evidence="2">Belongs to the rad1 family.</text>
</comment>
<dbReference type="PANTHER" id="PTHR10870:SF0">
    <property type="entry name" value="CELL CYCLE CHECKPOINT PROTEIN RAD1"/>
    <property type="match status" value="1"/>
</dbReference>
<keyword evidence="7" id="KW-0472">Membrane</keyword>
<evidence type="ECO:0000256" key="7">
    <source>
        <dbReference type="SAM" id="Phobius"/>
    </source>
</evidence>
<dbReference type="AlphaFoldDB" id="A0A5J4WTT4"/>
<evidence type="ECO:0000256" key="1">
    <source>
        <dbReference type="ARBA" id="ARBA00004123"/>
    </source>
</evidence>
<sequence>MSADGALPVSFLCKIATAIVISAVSIIKWKRQQIVRISISPAGISFETTDGTKSIHGRSFIPRILFEDFQFAEQERSFQISVPLSALIDCLRVSTGYFTSSSLTICTHEDNSTIILTMQDGDAVMDCCVKAIEIEEEEQMEFDDNNIIASSSLPTEKIQSAITDMEFEDKSNVQVTFDKDVGITLISETEISRTEIILPRKIFYTFDAPYKQTLRFSRDNLQHSLIPSQNIISRSSITHLQLAGNGMLSVTHTINIDQQADHKVTVQFLTLPIIDLDEQQEGESETRIEEQNQIQNQGQQQQTGSDQFSLDLNSVQRDEADSIHNQETVPVSANISQVTLIQNRYQSSSSSSLIEQNTRNQNQSIPHTRINSSNQSLIQSSHNSKEKDTQFLQMSPSIPQGGFGSTNSWDENFPILTGQKQKTQQQITSQQKTQQQQEREQAIIKAQIKTQNKHKRLTQLHPEDQQAGLDDETYNEDESEEKNEEQEQEQEEEENSRILYDVNAQQDSNEQNSLAHRRMMLDDEDVEEIVHKEQYNETKDSNIPDINQNPLKRRRLTEQSETEKMIKDANISRFSGTSTSTNNSPPYTNQTGNTAMTGNTARLLDQVRAEIGQSSTPGQSTTASPSTTQYSSSMFLGKKFLKIQKPGNQ</sequence>
<dbReference type="PANTHER" id="PTHR10870">
    <property type="entry name" value="CELL CYCLE CHECKPOINT PROTEIN RAD1"/>
    <property type="match status" value="1"/>
</dbReference>
<dbReference type="GO" id="GO:0030896">
    <property type="term" value="C:checkpoint clamp complex"/>
    <property type="evidence" value="ECO:0007669"/>
    <property type="project" value="TreeGrafter"/>
</dbReference>
<feature type="compositionally biased region" description="Low complexity" evidence="6">
    <location>
        <begin position="370"/>
        <end position="382"/>
    </location>
</feature>
<dbReference type="Pfam" id="PF02144">
    <property type="entry name" value="Rad1"/>
    <property type="match status" value="1"/>
</dbReference>
<proteinExistence type="inferred from homology"/>
<dbReference type="InterPro" id="IPR003021">
    <property type="entry name" value="Rad1_Rec1_Rad17"/>
</dbReference>
<feature type="region of interest" description="Disordered" evidence="6">
    <location>
        <begin position="280"/>
        <end position="306"/>
    </location>
</feature>
<keyword evidence="3" id="KW-0227">DNA damage</keyword>
<feature type="compositionally biased region" description="Low complexity" evidence="6">
    <location>
        <begin position="291"/>
        <end position="302"/>
    </location>
</feature>
<organism evidence="8 9">
    <name type="scientific">Streblomastix strix</name>
    <dbReference type="NCBI Taxonomy" id="222440"/>
    <lineage>
        <taxon>Eukaryota</taxon>
        <taxon>Metamonada</taxon>
        <taxon>Preaxostyla</taxon>
        <taxon>Oxymonadida</taxon>
        <taxon>Streblomastigidae</taxon>
        <taxon>Streblomastix</taxon>
    </lineage>
</organism>
<comment type="subcellular location">
    <subcellularLocation>
        <location evidence="1">Nucleus</location>
    </subcellularLocation>
</comment>
<evidence type="ECO:0000313" key="8">
    <source>
        <dbReference type="EMBL" id="KAA6397992.1"/>
    </source>
</evidence>
<feature type="compositionally biased region" description="Acidic residues" evidence="6">
    <location>
        <begin position="469"/>
        <end position="494"/>
    </location>
</feature>
<name>A0A5J4WTT4_9EUKA</name>
<evidence type="ECO:0000256" key="3">
    <source>
        <dbReference type="ARBA" id="ARBA00022763"/>
    </source>
</evidence>
<evidence type="ECO:0000313" key="9">
    <source>
        <dbReference type="Proteomes" id="UP000324800"/>
    </source>
</evidence>
<dbReference type="Proteomes" id="UP000324800">
    <property type="component" value="Unassembled WGS sequence"/>
</dbReference>
<feature type="region of interest" description="Disordered" evidence="6">
    <location>
        <begin position="348"/>
        <end position="495"/>
    </location>
</feature>
<dbReference type="GO" id="GO:0000077">
    <property type="term" value="P:DNA damage checkpoint signaling"/>
    <property type="evidence" value="ECO:0007669"/>
    <property type="project" value="InterPro"/>
</dbReference>
<feature type="compositionally biased region" description="Polar residues" evidence="6">
    <location>
        <begin position="353"/>
        <end position="366"/>
    </location>
</feature>
<dbReference type="EMBL" id="SNRW01001057">
    <property type="protein sequence ID" value="KAA6397992.1"/>
    <property type="molecule type" value="Genomic_DNA"/>
</dbReference>
<keyword evidence="4" id="KW-0234">DNA repair</keyword>
<evidence type="ECO:0000256" key="4">
    <source>
        <dbReference type="ARBA" id="ARBA00023204"/>
    </source>
</evidence>
<keyword evidence="7" id="KW-0812">Transmembrane</keyword>
<feature type="compositionally biased region" description="Low complexity" evidence="6">
    <location>
        <begin position="577"/>
        <end position="591"/>
    </location>
</feature>
<keyword evidence="5" id="KW-0539">Nucleus</keyword>
<keyword evidence="7" id="KW-1133">Transmembrane helix</keyword>
<evidence type="ECO:0000256" key="2">
    <source>
        <dbReference type="ARBA" id="ARBA00010991"/>
    </source>
</evidence>
<dbReference type="Gene3D" id="3.70.10.10">
    <property type="match status" value="1"/>
</dbReference>
<accession>A0A5J4WTT4</accession>
<comment type="caution">
    <text evidence="8">The sequence shown here is derived from an EMBL/GenBank/DDBJ whole genome shotgun (WGS) entry which is preliminary data.</text>
</comment>
<dbReference type="GO" id="GO:0006281">
    <property type="term" value="P:DNA repair"/>
    <property type="evidence" value="ECO:0007669"/>
    <property type="project" value="UniProtKB-KW"/>
</dbReference>
<feature type="compositionally biased region" description="Low complexity" evidence="6">
    <location>
        <begin position="417"/>
        <end position="436"/>
    </location>
</feature>
<feature type="compositionally biased region" description="Polar residues" evidence="6">
    <location>
        <begin position="612"/>
        <end position="634"/>
    </location>
</feature>